<sequence length="122" mass="13553">MTVGPYRRAAPHPPITFTMTLMYNSHCGERKSSNLSCYDSLWCHGLHKEDPPSSERTTIAALGWRKGVYGRSSEEGFSRPEEREDAREPEDIVMAIGQVGSGSPLPTLKRVKVAQGSHPMPR</sequence>
<gene>
    <name evidence="1" type="ORF">AAFF_G00141020</name>
</gene>
<evidence type="ECO:0000313" key="2">
    <source>
        <dbReference type="Proteomes" id="UP001221898"/>
    </source>
</evidence>
<keyword evidence="2" id="KW-1185">Reference proteome</keyword>
<name>A0AAD7X319_9TELE</name>
<reference evidence="1" key="1">
    <citation type="journal article" date="2023" name="Science">
        <title>Genome structures resolve the early diversification of teleost fishes.</title>
        <authorList>
            <person name="Parey E."/>
            <person name="Louis A."/>
            <person name="Montfort J."/>
            <person name="Bouchez O."/>
            <person name="Roques C."/>
            <person name="Iampietro C."/>
            <person name="Lluch J."/>
            <person name="Castinel A."/>
            <person name="Donnadieu C."/>
            <person name="Desvignes T."/>
            <person name="Floi Bucao C."/>
            <person name="Jouanno E."/>
            <person name="Wen M."/>
            <person name="Mejri S."/>
            <person name="Dirks R."/>
            <person name="Jansen H."/>
            <person name="Henkel C."/>
            <person name="Chen W.J."/>
            <person name="Zahm M."/>
            <person name="Cabau C."/>
            <person name="Klopp C."/>
            <person name="Thompson A.W."/>
            <person name="Robinson-Rechavi M."/>
            <person name="Braasch I."/>
            <person name="Lecointre G."/>
            <person name="Bobe J."/>
            <person name="Postlethwait J.H."/>
            <person name="Berthelot C."/>
            <person name="Roest Crollius H."/>
            <person name="Guiguen Y."/>
        </authorList>
    </citation>
    <scope>NUCLEOTIDE SEQUENCE</scope>
    <source>
        <strain evidence="1">NC1722</strain>
    </source>
</reference>
<evidence type="ECO:0000313" key="1">
    <source>
        <dbReference type="EMBL" id="KAJ8418393.1"/>
    </source>
</evidence>
<dbReference type="Proteomes" id="UP001221898">
    <property type="component" value="Unassembled WGS sequence"/>
</dbReference>
<dbReference type="EMBL" id="JAINUG010000002">
    <property type="protein sequence ID" value="KAJ8418393.1"/>
    <property type="molecule type" value="Genomic_DNA"/>
</dbReference>
<dbReference type="AlphaFoldDB" id="A0AAD7X319"/>
<comment type="caution">
    <text evidence="1">The sequence shown here is derived from an EMBL/GenBank/DDBJ whole genome shotgun (WGS) entry which is preliminary data.</text>
</comment>
<accession>A0AAD7X319</accession>
<organism evidence="1 2">
    <name type="scientific">Aldrovandia affinis</name>
    <dbReference type="NCBI Taxonomy" id="143900"/>
    <lineage>
        <taxon>Eukaryota</taxon>
        <taxon>Metazoa</taxon>
        <taxon>Chordata</taxon>
        <taxon>Craniata</taxon>
        <taxon>Vertebrata</taxon>
        <taxon>Euteleostomi</taxon>
        <taxon>Actinopterygii</taxon>
        <taxon>Neopterygii</taxon>
        <taxon>Teleostei</taxon>
        <taxon>Notacanthiformes</taxon>
        <taxon>Halosauridae</taxon>
        <taxon>Aldrovandia</taxon>
    </lineage>
</organism>
<protein>
    <submittedName>
        <fullName evidence="1">Uncharacterized protein</fullName>
    </submittedName>
</protein>
<proteinExistence type="predicted"/>